<comment type="pathway">
    <text evidence="1 4">Carotenoid biosynthesis.</text>
</comment>
<evidence type="ECO:0000256" key="3">
    <source>
        <dbReference type="ARBA" id="ARBA00023002"/>
    </source>
</evidence>
<evidence type="ECO:0000256" key="1">
    <source>
        <dbReference type="ARBA" id="ARBA00004829"/>
    </source>
</evidence>
<keyword evidence="7" id="KW-1185">Reference proteome</keyword>
<dbReference type="RefSeq" id="WP_203903311.1">
    <property type="nucleotide sequence ID" value="NZ_BOPF01000031.1"/>
</dbReference>
<dbReference type="PANTHER" id="PTHR43734">
    <property type="entry name" value="PHYTOENE DESATURASE"/>
    <property type="match status" value="1"/>
</dbReference>
<protein>
    <submittedName>
        <fullName evidence="6">Phytoene desaturase</fullName>
    </submittedName>
</protein>
<dbReference type="InterPro" id="IPR036188">
    <property type="entry name" value="FAD/NAD-bd_sf"/>
</dbReference>
<dbReference type="InterPro" id="IPR002937">
    <property type="entry name" value="Amino_oxidase"/>
</dbReference>
<dbReference type="InterPro" id="IPR014105">
    <property type="entry name" value="Carotenoid/retinoid_OxRdtase"/>
</dbReference>
<dbReference type="SUPFAM" id="SSF51905">
    <property type="entry name" value="FAD/NAD(P)-binding domain"/>
    <property type="match status" value="1"/>
</dbReference>
<accession>A0A8J3YQC4</accession>
<gene>
    <name evidence="6" type="ORF">Val02_67500</name>
</gene>
<name>A0A8J3YQC4_9ACTN</name>
<dbReference type="Proteomes" id="UP000619260">
    <property type="component" value="Unassembled WGS sequence"/>
</dbReference>
<sequence length="463" mass="49403">MRIAVVGAGVGGLAAAVRLAGLGHRVTVFEQAPTVGGKLGRFARDGFLFDTGPSLVTLPHVFADLLPELELRRLDPIVRHRFPDGSVLDSGDGFAERIGDAFGRSAAEDWQRLWRRAARVWESSWRHVLSVPLESPLSIARQGWRLPDLLAVAPGGTLRGLGRRMLRDPRLRMLLDRYATYAGADPRRAPAALVAIAYAELHYGGWYVPGGLGRIADALLARAEAAGVTVHTGVSVTGIRPLVADGVRIPTDAVVANADATHVYRDLLPTPSRLARLNDRSLAGFVLLMGVRGTTPGLAHHNVFFPHDYDAEFDAVFGTPTRRPRPAADPTVFVTAPDDDAVRPAGHEGWFVLVNAAPQSTVDWTVPGTAERYADRVLDVLAARGVDVRERVAFREVRTPADLARATNAPGGTIYGTAGSLLRPPNRGPAPGVFLVGGSVHPGGGLPMVLLSARHVAELIGPA</sequence>
<feature type="domain" description="Amine oxidase" evidence="5">
    <location>
        <begin position="11"/>
        <end position="460"/>
    </location>
</feature>
<evidence type="ECO:0000256" key="4">
    <source>
        <dbReference type="RuleBase" id="RU362075"/>
    </source>
</evidence>
<dbReference type="Pfam" id="PF01593">
    <property type="entry name" value="Amino_oxidase"/>
    <property type="match status" value="1"/>
</dbReference>
<dbReference type="GO" id="GO:0016117">
    <property type="term" value="P:carotenoid biosynthetic process"/>
    <property type="evidence" value="ECO:0007669"/>
    <property type="project" value="UniProtKB-KW"/>
</dbReference>
<dbReference type="EMBL" id="BOPF01000031">
    <property type="protein sequence ID" value="GIJ49864.1"/>
    <property type="molecule type" value="Genomic_DNA"/>
</dbReference>
<dbReference type="Gene3D" id="3.50.50.60">
    <property type="entry name" value="FAD/NAD(P)-binding domain"/>
    <property type="match status" value="2"/>
</dbReference>
<evidence type="ECO:0000313" key="6">
    <source>
        <dbReference type="EMBL" id="GIJ49864.1"/>
    </source>
</evidence>
<keyword evidence="3 4" id="KW-0560">Oxidoreductase</keyword>
<dbReference type="GO" id="GO:0016491">
    <property type="term" value="F:oxidoreductase activity"/>
    <property type="evidence" value="ECO:0007669"/>
    <property type="project" value="UniProtKB-KW"/>
</dbReference>
<reference evidence="6" key="1">
    <citation type="submission" date="2021-01" db="EMBL/GenBank/DDBJ databases">
        <title>Whole genome shotgun sequence of Virgisporangium aliadipatigenens NBRC 105644.</title>
        <authorList>
            <person name="Komaki H."/>
            <person name="Tamura T."/>
        </authorList>
    </citation>
    <scope>NUCLEOTIDE SEQUENCE</scope>
    <source>
        <strain evidence="6">NBRC 105644</strain>
    </source>
</reference>
<comment type="similarity">
    <text evidence="4">Belongs to the carotenoid/retinoid oxidoreductase family.</text>
</comment>
<proteinExistence type="inferred from homology"/>
<keyword evidence="2 4" id="KW-0125">Carotenoid biosynthesis</keyword>
<dbReference type="AlphaFoldDB" id="A0A8J3YQC4"/>
<dbReference type="PANTHER" id="PTHR43734:SF1">
    <property type="entry name" value="PHYTOENE DESATURASE"/>
    <property type="match status" value="1"/>
</dbReference>
<evidence type="ECO:0000313" key="7">
    <source>
        <dbReference type="Proteomes" id="UP000619260"/>
    </source>
</evidence>
<dbReference type="NCBIfam" id="TIGR02734">
    <property type="entry name" value="crtI_fam"/>
    <property type="match status" value="1"/>
</dbReference>
<organism evidence="6 7">
    <name type="scientific">Virgisporangium aliadipatigenens</name>
    <dbReference type="NCBI Taxonomy" id="741659"/>
    <lineage>
        <taxon>Bacteria</taxon>
        <taxon>Bacillati</taxon>
        <taxon>Actinomycetota</taxon>
        <taxon>Actinomycetes</taxon>
        <taxon>Micromonosporales</taxon>
        <taxon>Micromonosporaceae</taxon>
        <taxon>Virgisporangium</taxon>
    </lineage>
</organism>
<evidence type="ECO:0000259" key="5">
    <source>
        <dbReference type="Pfam" id="PF01593"/>
    </source>
</evidence>
<evidence type="ECO:0000256" key="2">
    <source>
        <dbReference type="ARBA" id="ARBA00022746"/>
    </source>
</evidence>
<dbReference type="PRINTS" id="PR00419">
    <property type="entry name" value="ADXRDTASE"/>
</dbReference>
<comment type="caution">
    <text evidence="6">The sequence shown here is derived from an EMBL/GenBank/DDBJ whole genome shotgun (WGS) entry which is preliminary data.</text>
</comment>